<dbReference type="Pfam" id="PF08808">
    <property type="entry name" value="RES"/>
    <property type="match status" value="1"/>
</dbReference>
<evidence type="ECO:0000313" key="3">
    <source>
        <dbReference type="Proteomes" id="UP000241085"/>
    </source>
</evidence>
<dbReference type="EMBL" id="PZPL01000001">
    <property type="protein sequence ID" value="PTL72527.1"/>
    <property type="molecule type" value="Genomic_DNA"/>
</dbReference>
<name>A0A2T4USM8_9MICO</name>
<sequence>MPDRFCCAFCFGDANLRDNFIFDRSVGTGTCGYCGTAGVLLVRPMDLREAFEVVVGVYEIVDDGESLPTILRQDWALFTHPVMQDDAHAKELLADVLDSGDLVRKNFGPPAGYGTQSLTKWDDLRGEMMHGNRWFLRKEIDYDRLRYLFSLLIEDPSVLSTRWHRARILNDGTSYALEEMGAPPPRYAGHGRANPAGIPYLYLGSSPKTAVSEVRPHAVEAVGVAEFTIPELKAVDLRGPRERISPFGLEDDQVVQLLADIPFLERLGDELTRPVVPRSAPFEYVPSQHLCEFIKHCGYDGVVYRSSMSNGVNLALFHPKVASGIVVQRYAVQQVEVHVAVLT</sequence>
<dbReference type="SMART" id="SM00953">
    <property type="entry name" value="RES"/>
    <property type="match status" value="1"/>
</dbReference>
<dbReference type="Proteomes" id="UP000241085">
    <property type="component" value="Unassembled WGS sequence"/>
</dbReference>
<proteinExistence type="predicted"/>
<dbReference type="AlphaFoldDB" id="A0A2T4USM8"/>
<feature type="domain" description="RES" evidence="1">
    <location>
        <begin position="176"/>
        <end position="328"/>
    </location>
</feature>
<comment type="caution">
    <text evidence="2">The sequence shown here is derived from an EMBL/GenBank/DDBJ whole genome shotgun (WGS) entry which is preliminary data.</text>
</comment>
<evidence type="ECO:0000259" key="1">
    <source>
        <dbReference type="SMART" id="SM00953"/>
    </source>
</evidence>
<protein>
    <recommendedName>
        <fullName evidence="1">RES domain-containing protein</fullName>
    </recommendedName>
</protein>
<evidence type="ECO:0000313" key="2">
    <source>
        <dbReference type="EMBL" id="PTL72527.1"/>
    </source>
</evidence>
<organism evidence="2 3">
    <name type="scientific">Rathayibacter caricis DSM 15933</name>
    <dbReference type="NCBI Taxonomy" id="1328867"/>
    <lineage>
        <taxon>Bacteria</taxon>
        <taxon>Bacillati</taxon>
        <taxon>Actinomycetota</taxon>
        <taxon>Actinomycetes</taxon>
        <taxon>Micrococcales</taxon>
        <taxon>Microbacteriaceae</taxon>
        <taxon>Rathayibacter</taxon>
    </lineage>
</organism>
<reference evidence="2 3" key="1">
    <citation type="submission" date="2018-03" db="EMBL/GenBank/DDBJ databases">
        <title>Bacteriophage NCPPB3778 and a type I-E CRISPR drive the evolution of the US Biological Select Agent, Rathayibacter toxicus.</title>
        <authorList>
            <person name="Davis E.W.II."/>
            <person name="Tabima J.F."/>
            <person name="Weisberg A.J."/>
            <person name="Dantas Lopes L."/>
            <person name="Wiseman M.S."/>
            <person name="Wiseman M.S."/>
            <person name="Pupko T."/>
            <person name="Belcher M.S."/>
            <person name="Sechler A.J."/>
            <person name="Tancos M.A."/>
            <person name="Schroeder B.K."/>
            <person name="Murray T.D."/>
            <person name="Luster D.G."/>
            <person name="Schneider W.L."/>
            <person name="Rogers E."/>
            <person name="Andreote F.D."/>
            <person name="Grunwald N.J."/>
            <person name="Putnam M.L."/>
            <person name="Chang J.H."/>
        </authorList>
    </citation>
    <scope>NUCLEOTIDE SEQUENCE [LARGE SCALE GENOMIC DNA]</scope>
    <source>
        <strain evidence="2 3">DSM 15933</strain>
    </source>
</reference>
<dbReference type="InterPro" id="IPR014914">
    <property type="entry name" value="RES_dom"/>
</dbReference>
<gene>
    <name evidence="2" type="ORF">C1I63_06460</name>
</gene>
<keyword evidence="3" id="KW-1185">Reference proteome</keyword>
<accession>A0A2T4USM8</accession>